<sequence>MDSHPRVLSLSSPSASADSSITSTPLEQSRRPSHESAHDAHHFVSQEEKTHNTLNQSIKKMWKEIKHHAIEHHRSVNAAYQAQYGAGASTGPAIVQGRVITDHQ</sequence>
<evidence type="ECO:0000313" key="2">
    <source>
        <dbReference type="EMBL" id="KAF2847243.1"/>
    </source>
</evidence>
<evidence type="ECO:0000313" key="3">
    <source>
        <dbReference type="Proteomes" id="UP000799423"/>
    </source>
</evidence>
<keyword evidence="3" id="KW-1185">Reference proteome</keyword>
<evidence type="ECO:0000256" key="1">
    <source>
        <dbReference type="SAM" id="MobiDB-lite"/>
    </source>
</evidence>
<dbReference type="Proteomes" id="UP000799423">
    <property type="component" value="Unassembled WGS sequence"/>
</dbReference>
<feature type="compositionally biased region" description="Basic and acidic residues" evidence="1">
    <location>
        <begin position="28"/>
        <end position="51"/>
    </location>
</feature>
<protein>
    <submittedName>
        <fullName evidence="2">Uncharacterized protein</fullName>
    </submittedName>
</protein>
<accession>A0A6A7AVX3</accession>
<dbReference type="OrthoDB" id="3494771at2759"/>
<gene>
    <name evidence="2" type="ORF">T440DRAFT_492047</name>
</gene>
<organism evidence="2 3">
    <name type="scientific">Plenodomus tracheiphilus IPT5</name>
    <dbReference type="NCBI Taxonomy" id="1408161"/>
    <lineage>
        <taxon>Eukaryota</taxon>
        <taxon>Fungi</taxon>
        <taxon>Dikarya</taxon>
        <taxon>Ascomycota</taxon>
        <taxon>Pezizomycotina</taxon>
        <taxon>Dothideomycetes</taxon>
        <taxon>Pleosporomycetidae</taxon>
        <taxon>Pleosporales</taxon>
        <taxon>Pleosporineae</taxon>
        <taxon>Leptosphaeriaceae</taxon>
        <taxon>Plenodomus</taxon>
    </lineage>
</organism>
<feature type="compositionally biased region" description="Low complexity" evidence="1">
    <location>
        <begin position="8"/>
        <end position="25"/>
    </location>
</feature>
<dbReference type="EMBL" id="MU006327">
    <property type="protein sequence ID" value="KAF2847243.1"/>
    <property type="molecule type" value="Genomic_DNA"/>
</dbReference>
<name>A0A6A7AVX3_9PLEO</name>
<reference evidence="2" key="1">
    <citation type="submission" date="2020-01" db="EMBL/GenBank/DDBJ databases">
        <authorList>
            <consortium name="DOE Joint Genome Institute"/>
            <person name="Haridas S."/>
            <person name="Albert R."/>
            <person name="Binder M."/>
            <person name="Bloem J."/>
            <person name="Labutti K."/>
            <person name="Salamov A."/>
            <person name="Andreopoulos B."/>
            <person name="Baker S.E."/>
            <person name="Barry K."/>
            <person name="Bills G."/>
            <person name="Bluhm B.H."/>
            <person name="Cannon C."/>
            <person name="Castanera R."/>
            <person name="Culley D.E."/>
            <person name="Daum C."/>
            <person name="Ezra D."/>
            <person name="Gonzalez J.B."/>
            <person name="Henrissat B."/>
            <person name="Kuo A."/>
            <person name="Liang C."/>
            <person name="Lipzen A."/>
            <person name="Lutzoni F."/>
            <person name="Magnuson J."/>
            <person name="Mondo S."/>
            <person name="Nolan M."/>
            <person name="Ohm R."/>
            <person name="Pangilinan J."/>
            <person name="Park H.-J."/>
            <person name="Ramirez L."/>
            <person name="Alfaro M."/>
            <person name="Sun H."/>
            <person name="Tritt A."/>
            <person name="Yoshinaga Y."/>
            <person name="Zwiers L.-H."/>
            <person name="Turgeon B.G."/>
            <person name="Goodwin S.B."/>
            <person name="Spatafora J.W."/>
            <person name="Crous P.W."/>
            <person name="Grigoriev I.V."/>
        </authorList>
    </citation>
    <scope>NUCLEOTIDE SEQUENCE</scope>
    <source>
        <strain evidence="2">IPT5</strain>
    </source>
</reference>
<dbReference type="AlphaFoldDB" id="A0A6A7AVX3"/>
<proteinExistence type="predicted"/>
<feature type="region of interest" description="Disordered" evidence="1">
    <location>
        <begin position="1"/>
        <end position="54"/>
    </location>
</feature>